<feature type="chain" id="PRO_5026770513" description="SLH domain-containing protein" evidence="2">
    <location>
        <begin position="28"/>
        <end position="557"/>
    </location>
</feature>
<proteinExistence type="predicted"/>
<keyword evidence="2" id="KW-0732">Signal</keyword>
<gene>
    <name evidence="4" type="ORF">Ami3637_02415</name>
</gene>
<reference evidence="4 5" key="1">
    <citation type="submission" date="2020-01" db="EMBL/GenBank/DDBJ databases">
        <title>Genomic analysis of Aminipila sp. CBA3637.</title>
        <authorList>
            <person name="Kim Y.B."/>
            <person name="Roh S.W."/>
        </authorList>
    </citation>
    <scope>NUCLEOTIDE SEQUENCE [LARGE SCALE GENOMIC DNA]</scope>
    <source>
        <strain evidence="4 5">CBA3637</strain>
    </source>
</reference>
<accession>A0A6P1MBU6</accession>
<protein>
    <recommendedName>
        <fullName evidence="3">SLH domain-containing protein</fullName>
    </recommendedName>
</protein>
<feature type="domain" description="SLH" evidence="3">
    <location>
        <begin position="499"/>
        <end position="557"/>
    </location>
</feature>
<evidence type="ECO:0000313" key="5">
    <source>
        <dbReference type="Proteomes" id="UP000463883"/>
    </source>
</evidence>
<dbReference type="CDD" id="cd00688">
    <property type="entry name" value="ISOPREN_C2_like"/>
    <property type="match status" value="1"/>
</dbReference>
<dbReference type="InterPro" id="IPR008930">
    <property type="entry name" value="Terpenoid_cyclase/PrenylTrfase"/>
</dbReference>
<keyword evidence="1" id="KW-0677">Repeat</keyword>
<dbReference type="RefSeq" id="WP_162361162.1">
    <property type="nucleotide sequence ID" value="NZ_CP047591.1"/>
</dbReference>
<dbReference type="KEGG" id="amic:Ami3637_02415"/>
<keyword evidence="5" id="KW-1185">Reference proteome</keyword>
<evidence type="ECO:0000256" key="2">
    <source>
        <dbReference type="SAM" id="SignalP"/>
    </source>
</evidence>
<organism evidence="4 5">
    <name type="scientific">Aminipila terrae</name>
    <dbReference type="NCBI Taxonomy" id="2697030"/>
    <lineage>
        <taxon>Bacteria</taxon>
        <taxon>Bacillati</taxon>
        <taxon>Bacillota</taxon>
        <taxon>Clostridia</taxon>
        <taxon>Peptostreptococcales</taxon>
        <taxon>Anaerovoracaceae</taxon>
        <taxon>Aminipila</taxon>
    </lineage>
</organism>
<evidence type="ECO:0000313" key="4">
    <source>
        <dbReference type="EMBL" id="QHI71387.1"/>
    </source>
</evidence>
<evidence type="ECO:0000256" key="1">
    <source>
        <dbReference type="ARBA" id="ARBA00022737"/>
    </source>
</evidence>
<dbReference type="Gene3D" id="1.50.10.20">
    <property type="match status" value="1"/>
</dbReference>
<dbReference type="InterPro" id="IPR001119">
    <property type="entry name" value="SLH_dom"/>
</dbReference>
<feature type="domain" description="SLH" evidence="3">
    <location>
        <begin position="433"/>
        <end position="491"/>
    </location>
</feature>
<dbReference type="PROSITE" id="PS51272">
    <property type="entry name" value="SLH"/>
    <property type="match status" value="3"/>
</dbReference>
<dbReference type="SUPFAM" id="SSF48239">
    <property type="entry name" value="Terpenoid cyclases/Protein prenyltransferases"/>
    <property type="match status" value="1"/>
</dbReference>
<feature type="domain" description="SLH" evidence="3">
    <location>
        <begin position="369"/>
        <end position="432"/>
    </location>
</feature>
<name>A0A6P1MBU6_9FIRM</name>
<dbReference type="Pfam" id="PF00395">
    <property type="entry name" value="SLH"/>
    <property type="match status" value="2"/>
</dbReference>
<dbReference type="Proteomes" id="UP000463883">
    <property type="component" value="Chromosome"/>
</dbReference>
<dbReference type="EMBL" id="CP047591">
    <property type="protein sequence ID" value="QHI71387.1"/>
    <property type="molecule type" value="Genomic_DNA"/>
</dbReference>
<evidence type="ECO:0000259" key="3">
    <source>
        <dbReference type="PROSITE" id="PS51272"/>
    </source>
</evidence>
<feature type="signal peptide" evidence="2">
    <location>
        <begin position="1"/>
        <end position="27"/>
    </location>
</feature>
<dbReference type="AlphaFoldDB" id="A0A6P1MBU6"/>
<sequence length="557" mass="60460">MKQKKKSMLSIFLVLIMVFGNMTSIFAATEKTSVNQALTETAKYLQQTVMDPQPGSIGGDWVVMALARSDYKVPQSYYDSYYTALEKHVKECKGILHDKKYSDYSRTIIALSAIGKDPANVAGYNLLTPLGDFNKTIWQGINGPIWALIALDSKNYPVPQNKDAEVQATRDMYVNEILKRQLADGGFSLTGGTTGAAKGDEIADTDITAMALQALAKYQNRTDVKAATEKALACLSKLQNENGGFSSWGTVNSESADQVIVALTELGVSVDDSRFVKNGHTLVENILQFNIKGNGFKHILSETSANQMATEQGFYALVSVQRQLDGKSSMYRMTDGKTAEASTQATGTDKTVSGLKDKNADVKAMPVTKEGRTFTDIKGHKNQKAIEALASRSIINGKTDTAFEPDATMTRAEFATIVVQALGLTPKADNVFKDVPDKAWYAGYVGTAYKYKIVSGISATDFNPNGSITRQEAASMVARAAALCGMNTNMDAATIQNTLAQFTDYVDAASWANSALAFCYSNDVLDKSDLTISPKAPIKRCEIAEMLYRMLGKADLM</sequence>